<dbReference type="Pfam" id="PF00011">
    <property type="entry name" value="HSP20"/>
    <property type="match status" value="1"/>
</dbReference>
<sequence length="183" mass="20507">MNNNPFDSLRQLGQLGEQLQKMFGEDFMKSVMGSNTSLPNMPGFQSAVSGANGQHFPSDPFQNVFNWSGGNYPRLDLYQTRNEVVAVLELPGLEKSSDVKVYVEPNKLVVKGNQSRRYSGIAKEQFLISERRNSFEREIALPVKVLARKARAYYRHGLLEVHLIKDGGSKAEPSGNSIPIDFE</sequence>
<dbReference type="RefSeq" id="WP_380027814.1">
    <property type="nucleotide sequence ID" value="NZ_JBHSHC010000128.1"/>
</dbReference>
<dbReference type="EMBL" id="JBHSHC010000128">
    <property type="protein sequence ID" value="MFC4769373.1"/>
    <property type="molecule type" value="Genomic_DNA"/>
</dbReference>
<dbReference type="InterPro" id="IPR002068">
    <property type="entry name" value="A-crystallin/Hsp20_dom"/>
</dbReference>
<keyword evidence="6" id="KW-1185">Reference proteome</keyword>
<evidence type="ECO:0000313" key="5">
    <source>
        <dbReference type="EMBL" id="MFC4769373.1"/>
    </source>
</evidence>
<evidence type="ECO:0000313" key="6">
    <source>
        <dbReference type="Proteomes" id="UP001596002"/>
    </source>
</evidence>
<dbReference type="PROSITE" id="PS01031">
    <property type="entry name" value="SHSP"/>
    <property type="match status" value="1"/>
</dbReference>
<comment type="similarity">
    <text evidence="1 2">Belongs to the small heat shock protein (HSP20) family.</text>
</comment>
<gene>
    <name evidence="5" type="ORF">ACFO8Q_18755</name>
</gene>
<dbReference type="Proteomes" id="UP001596002">
    <property type="component" value="Unassembled WGS sequence"/>
</dbReference>
<dbReference type="InterPro" id="IPR031107">
    <property type="entry name" value="Small_HSP"/>
</dbReference>
<feature type="domain" description="CS" evidence="4">
    <location>
        <begin position="70"/>
        <end position="179"/>
    </location>
</feature>
<accession>A0ABV9Q6D3</accession>
<reference evidence="6" key="1">
    <citation type="journal article" date="2019" name="Int. J. Syst. Evol. Microbiol.">
        <title>The Global Catalogue of Microorganisms (GCM) 10K type strain sequencing project: providing services to taxonomists for standard genome sequencing and annotation.</title>
        <authorList>
            <consortium name="The Broad Institute Genomics Platform"/>
            <consortium name="The Broad Institute Genome Sequencing Center for Infectious Disease"/>
            <person name="Wu L."/>
            <person name="Ma J."/>
        </authorList>
    </citation>
    <scope>NUCLEOTIDE SEQUENCE [LARGE SCALE GENOMIC DNA]</scope>
    <source>
        <strain evidence="6">WYCCWR 12678</strain>
    </source>
</reference>
<dbReference type="PANTHER" id="PTHR11527">
    <property type="entry name" value="HEAT-SHOCK PROTEIN 20 FAMILY MEMBER"/>
    <property type="match status" value="1"/>
</dbReference>
<dbReference type="CDD" id="cd06464">
    <property type="entry name" value="ACD_sHsps-like"/>
    <property type="match status" value="1"/>
</dbReference>
<proteinExistence type="inferred from homology"/>
<feature type="domain" description="SHSP" evidence="3">
    <location>
        <begin position="66"/>
        <end position="183"/>
    </location>
</feature>
<evidence type="ECO:0000256" key="2">
    <source>
        <dbReference type="RuleBase" id="RU003616"/>
    </source>
</evidence>
<evidence type="ECO:0000259" key="4">
    <source>
        <dbReference type="PROSITE" id="PS51203"/>
    </source>
</evidence>
<organism evidence="5 6">
    <name type="scientific">Effusibacillus consociatus</name>
    <dbReference type="NCBI Taxonomy" id="1117041"/>
    <lineage>
        <taxon>Bacteria</taxon>
        <taxon>Bacillati</taxon>
        <taxon>Bacillota</taxon>
        <taxon>Bacilli</taxon>
        <taxon>Bacillales</taxon>
        <taxon>Alicyclobacillaceae</taxon>
        <taxon>Effusibacillus</taxon>
    </lineage>
</organism>
<comment type="caution">
    <text evidence="5">The sequence shown here is derived from an EMBL/GenBank/DDBJ whole genome shotgun (WGS) entry which is preliminary data.</text>
</comment>
<protein>
    <submittedName>
        <fullName evidence="5">Hsp20/alpha crystallin family protein</fullName>
    </submittedName>
</protein>
<evidence type="ECO:0000259" key="3">
    <source>
        <dbReference type="PROSITE" id="PS01031"/>
    </source>
</evidence>
<dbReference type="PROSITE" id="PS51203">
    <property type="entry name" value="CS"/>
    <property type="match status" value="1"/>
</dbReference>
<dbReference type="InterPro" id="IPR008978">
    <property type="entry name" value="HSP20-like_chaperone"/>
</dbReference>
<dbReference type="Gene3D" id="2.60.40.790">
    <property type="match status" value="1"/>
</dbReference>
<dbReference type="SUPFAM" id="SSF49764">
    <property type="entry name" value="HSP20-like chaperones"/>
    <property type="match status" value="1"/>
</dbReference>
<evidence type="ECO:0000256" key="1">
    <source>
        <dbReference type="PROSITE-ProRule" id="PRU00285"/>
    </source>
</evidence>
<name>A0ABV9Q6D3_9BACL</name>
<dbReference type="InterPro" id="IPR007052">
    <property type="entry name" value="CS_dom"/>
</dbReference>